<protein>
    <recommendedName>
        <fullName evidence="3 7">Dihydrofolate reductase</fullName>
        <ecNumber evidence="3 7">1.5.1.3</ecNumber>
    </recommendedName>
</protein>
<evidence type="ECO:0000256" key="6">
    <source>
        <dbReference type="ARBA" id="ARBA00023002"/>
    </source>
</evidence>
<evidence type="ECO:0000256" key="5">
    <source>
        <dbReference type="ARBA" id="ARBA00022857"/>
    </source>
</evidence>
<dbReference type="InterPro" id="IPR012259">
    <property type="entry name" value="DHFR"/>
</dbReference>
<dbReference type="Pfam" id="PF00186">
    <property type="entry name" value="DHFR_1"/>
    <property type="match status" value="1"/>
</dbReference>
<evidence type="ECO:0000256" key="7">
    <source>
        <dbReference type="PIRNR" id="PIRNR000194"/>
    </source>
</evidence>
<dbReference type="EC" id="1.5.1.3" evidence="3 7"/>
<dbReference type="PRINTS" id="PR00070">
    <property type="entry name" value="DHFR"/>
</dbReference>
<comment type="pathway">
    <text evidence="1 7">Cofactor biosynthesis; tetrahydrofolate biosynthesis; 5,6,7,8-tetrahydrofolate from 7,8-dihydrofolate: step 1/1.</text>
</comment>
<comment type="similarity">
    <text evidence="2 7 8">Belongs to the dihydrofolate reductase family.</text>
</comment>
<dbReference type="PANTHER" id="PTHR48069:SF3">
    <property type="entry name" value="DIHYDROFOLATE REDUCTASE"/>
    <property type="match status" value="1"/>
</dbReference>
<comment type="caution">
    <text evidence="10">The sequence shown here is derived from an EMBL/GenBank/DDBJ whole genome shotgun (WGS) entry which is preliminary data.</text>
</comment>
<dbReference type="InterPro" id="IPR024072">
    <property type="entry name" value="DHFR-like_dom_sf"/>
</dbReference>
<name>A0ABV5WCI7_9BACI</name>
<organism evidence="10 11">
    <name type="scientific">Ectobacillus funiculus</name>
    <dbReference type="NCBI Taxonomy" id="137993"/>
    <lineage>
        <taxon>Bacteria</taxon>
        <taxon>Bacillati</taxon>
        <taxon>Bacillota</taxon>
        <taxon>Bacilli</taxon>
        <taxon>Bacillales</taxon>
        <taxon>Bacillaceae</taxon>
        <taxon>Ectobacillus</taxon>
    </lineage>
</organism>
<dbReference type="GO" id="GO:0004146">
    <property type="term" value="F:dihydrofolate reductase activity"/>
    <property type="evidence" value="ECO:0007669"/>
    <property type="project" value="UniProtKB-EC"/>
</dbReference>
<dbReference type="PANTHER" id="PTHR48069">
    <property type="entry name" value="DIHYDROFOLATE REDUCTASE"/>
    <property type="match status" value="1"/>
</dbReference>
<proteinExistence type="inferred from homology"/>
<comment type="catalytic activity">
    <reaction evidence="7">
        <text>(6S)-5,6,7,8-tetrahydrofolate + NADP(+) = 7,8-dihydrofolate + NADPH + H(+)</text>
        <dbReference type="Rhea" id="RHEA:15009"/>
        <dbReference type="ChEBI" id="CHEBI:15378"/>
        <dbReference type="ChEBI" id="CHEBI:57451"/>
        <dbReference type="ChEBI" id="CHEBI:57453"/>
        <dbReference type="ChEBI" id="CHEBI:57783"/>
        <dbReference type="ChEBI" id="CHEBI:58349"/>
        <dbReference type="EC" id="1.5.1.3"/>
    </reaction>
</comment>
<evidence type="ECO:0000259" key="9">
    <source>
        <dbReference type="PROSITE" id="PS51330"/>
    </source>
</evidence>
<dbReference type="PROSITE" id="PS00075">
    <property type="entry name" value="DHFR_1"/>
    <property type="match status" value="1"/>
</dbReference>
<dbReference type="Gene3D" id="3.40.430.10">
    <property type="entry name" value="Dihydrofolate Reductase, subunit A"/>
    <property type="match status" value="1"/>
</dbReference>
<evidence type="ECO:0000256" key="4">
    <source>
        <dbReference type="ARBA" id="ARBA00022563"/>
    </source>
</evidence>
<dbReference type="PROSITE" id="PS51330">
    <property type="entry name" value="DHFR_2"/>
    <property type="match status" value="1"/>
</dbReference>
<dbReference type="RefSeq" id="WP_379948234.1">
    <property type="nucleotide sequence ID" value="NZ_JBHMAF010000020.1"/>
</dbReference>
<keyword evidence="11" id="KW-1185">Reference proteome</keyword>
<evidence type="ECO:0000256" key="1">
    <source>
        <dbReference type="ARBA" id="ARBA00004903"/>
    </source>
</evidence>
<dbReference type="PIRSF" id="PIRSF000194">
    <property type="entry name" value="DHFR"/>
    <property type="match status" value="1"/>
</dbReference>
<dbReference type="EMBL" id="JBHMAF010000020">
    <property type="protein sequence ID" value="MFB9757988.1"/>
    <property type="molecule type" value="Genomic_DNA"/>
</dbReference>
<feature type="domain" description="DHFR" evidence="9">
    <location>
        <begin position="1"/>
        <end position="159"/>
    </location>
</feature>
<dbReference type="SUPFAM" id="SSF53597">
    <property type="entry name" value="Dihydrofolate reductase-like"/>
    <property type="match status" value="1"/>
</dbReference>
<keyword evidence="6 7" id="KW-0560">Oxidoreductase</keyword>
<evidence type="ECO:0000313" key="10">
    <source>
        <dbReference type="EMBL" id="MFB9757988.1"/>
    </source>
</evidence>
<gene>
    <name evidence="10" type="ORF">ACFFMS_05475</name>
</gene>
<evidence type="ECO:0000256" key="3">
    <source>
        <dbReference type="ARBA" id="ARBA00012856"/>
    </source>
</evidence>
<comment type="function">
    <text evidence="7">Key enzyme in folate metabolism. Catalyzes an essential reaction for de novo glycine and purine synthesis, and for DNA precursor synthesis.</text>
</comment>
<dbReference type="InterPro" id="IPR001796">
    <property type="entry name" value="DHFR_dom"/>
</dbReference>
<keyword evidence="5 7" id="KW-0521">NADP</keyword>
<evidence type="ECO:0000256" key="2">
    <source>
        <dbReference type="ARBA" id="ARBA00009539"/>
    </source>
</evidence>
<sequence>MLSGLVAMDKNRLIGKDNDLPWRLPADLAYFKKVTMGHPIIMGRKTFEAIGKPLPGRRNIIVTRNEQYKQPGCEVLYSIEDIYKVGDGIEEVFVIGGAEIFKEMLPMMDRLYVTYIDEEFEGDTYFPNINDNEWRIISEEPGITDEKNPYHYRFVVYERQ</sequence>
<dbReference type="InterPro" id="IPR017925">
    <property type="entry name" value="DHFR_CS"/>
</dbReference>
<evidence type="ECO:0000313" key="11">
    <source>
        <dbReference type="Proteomes" id="UP001589609"/>
    </source>
</evidence>
<evidence type="ECO:0000256" key="8">
    <source>
        <dbReference type="RuleBase" id="RU004474"/>
    </source>
</evidence>
<reference evidence="10 11" key="1">
    <citation type="submission" date="2024-09" db="EMBL/GenBank/DDBJ databases">
        <authorList>
            <person name="Sun Q."/>
            <person name="Mori K."/>
        </authorList>
    </citation>
    <scope>NUCLEOTIDE SEQUENCE [LARGE SCALE GENOMIC DNA]</scope>
    <source>
        <strain evidence="10 11">JCM 11201</strain>
    </source>
</reference>
<accession>A0ABV5WCI7</accession>
<keyword evidence="4 7" id="KW-0554">One-carbon metabolism</keyword>
<dbReference type="Proteomes" id="UP001589609">
    <property type="component" value="Unassembled WGS sequence"/>
</dbReference>
<dbReference type="CDD" id="cd00209">
    <property type="entry name" value="DHFR"/>
    <property type="match status" value="1"/>
</dbReference>